<evidence type="ECO:0000313" key="2">
    <source>
        <dbReference type="Proteomes" id="UP001589758"/>
    </source>
</evidence>
<dbReference type="RefSeq" id="WP_385878397.1">
    <property type="nucleotide sequence ID" value="NZ_JBHLXE010000117.1"/>
</dbReference>
<sequence>MQGKQTAQDVLQYRYGGNYERFGGTPPKILYDGYGQVGKNTARGLEQITFENLGGIDGTANKQNPVGQGNPNRTNYINAAKEYQNNKMSGNKIGGRC</sequence>
<reference evidence="1 2" key="1">
    <citation type="submission" date="2024-09" db="EMBL/GenBank/DDBJ databases">
        <authorList>
            <person name="Sun Q."/>
            <person name="Mori K."/>
        </authorList>
    </citation>
    <scope>NUCLEOTIDE SEQUENCE [LARGE SCALE GENOMIC DNA]</scope>
    <source>
        <strain evidence="1 2">CCM 8545</strain>
    </source>
</reference>
<protein>
    <submittedName>
        <fullName evidence="1">Uncharacterized protein</fullName>
    </submittedName>
</protein>
<evidence type="ECO:0000313" key="1">
    <source>
        <dbReference type="EMBL" id="MFC0181026.1"/>
    </source>
</evidence>
<name>A0ABV6CDG5_9GAMM</name>
<keyword evidence="2" id="KW-1185">Reference proteome</keyword>
<comment type="caution">
    <text evidence="1">The sequence shown here is derived from an EMBL/GenBank/DDBJ whole genome shotgun (WGS) entry which is preliminary data.</text>
</comment>
<proteinExistence type="predicted"/>
<dbReference type="EMBL" id="JBHLXE010000117">
    <property type="protein sequence ID" value="MFC0181026.1"/>
    <property type="molecule type" value="Genomic_DNA"/>
</dbReference>
<dbReference type="Proteomes" id="UP001589758">
    <property type="component" value="Unassembled WGS sequence"/>
</dbReference>
<accession>A0ABV6CDG5</accession>
<organism evidence="1 2">
    <name type="scientific">Thorsellia kenyensis</name>
    <dbReference type="NCBI Taxonomy" id="1549888"/>
    <lineage>
        <taxon>Bacteria</taxon>
        <taxon>Pseudomonadati</taxon>
        <taxon>Pseudomonadota</taxon>
        <taxon>Gammaproteobacteria</taxon>
        <taxon>Enterobacterales</taxon>
        <taxon>Thorselliaceae</taxon>
        <taxon>Thorsellia</taxon>
    </lineage>
</organism>
<gene>
    <name evidence="1" type="ORF">ACFFIT_13205</name>
</gene>